<proteinExistence type="predicted"/>
<protein>
    <submittedName>
        <fullName evidence="1">Uncharacterized protein</fullName>
    </submittedName>
</protein>
<evidence type="ECO:0000313" key="1">
    <source>
        <dbReference type="EMBL" id="NIY70435.1"/>
    </source>
</evidence>
<sequence>MRYGSSWSSTPVAPSTAATSLIAAPHRFIALRTPMAAKLAGTTDNGADLRKRQTARGTGRMPQGIGRALTVAACT</sequence>
<comment type="caution">
    <text evidence="1">The sequence shown here is derived from an EMBL/GenBank/DDBJ whole genome shotgun (WGS) entry which is preliminary data.</text>
</comment>
<dbReference type="EMBL" id="JAALLH010000002">
    <property type="protein sequence ID" value="NIY70435.1"/>
    <property type="molecule type" value="Genomic_DNA"/>
</dbReference>
<dbReference type="AlphaFoldDB" id="A0A7X5XDH9"/>
<accession>A0A7X5XDH9</accession>
<gene>
    <name evidence="1" type="ORF">SMALB_8566</name>
</gene>
<organism evidence="1 2">
    <name type="scientific">Streptomyces malaysiensis</name>
    <dbReference type="NCBI Taxonomy" id="92644"/>
    <lineage>
        <taxon>Bacteria</taxon>
        <taxon>Bacillati</taxon>
        <taxon>Actinomycetota</taxon>
        <taxon>Actinomycetes</taxon>
        <taxon>Kitasatosporales</taxon>
        <taxon>Streptomycetaceae</taxon>
        <taxon>Streptomyces</taxon>
        <taxon>Streptomyces violaceusniger group</taxon>
    </lineage>
</organism>
<reference evidence="1 2" key="1">
    <citation type="submission" date="2020-02" db="EMBL/GenBank/DDBJ databases">
        <title>Streptomyces malaysiensis DSM14702 (JHCC583434, PFL_A843) Genome sequencing and assembly.</title>
        <authorList>
            <person name="Samborskyy M."/>
        </authorList>
    </citation>
    <scope>NUCLEOTIDE SEQUENCE [LARGE SCALE GENOMIC DNA]</scope>
    <source>
        <strain evidence="1 2">DSM 14702</strain>
    </source>
</reference>
<evidence type="ECO:0000313" key="2">
    <source>
        <dbReference type="Proteomes" id="UP000536624"/>
    </source>
</evidence>
<dbReference type="Proteomes" id="UP000536624">
    <property type="component" value="Unassembled WGS sequence"/>
</dbReference>
<name>A0A7X5XDH9_STRMQ</name>